<dbReference type="InterPro" id="IPR049900">
    <property type="entry name" value="PKS_mFAS_DH"/>
</dbReference>
<evidence type="ECO:0000313" key="3">
    <source>
        <dbReference type="EMBL" id="KAH0591818.1"/>
    </source>
</evidence>
<dbReference type="PROSITE" id="PS52019">
    <property type="entry name" value="PKS_MFAS_DH"/>
    <property type="match status" value="1"/>
</dbReference>
<keyword evidence="4" id="KW-1185">Reference proteome</keyword>
<evidence type="ECO:0000313" key="4">
    <source>
        <dbReference type="Proteomes" id="UP000764110"/>
    </source>
</evidence>
<comment type="caution">
    <text evidence="3">The sequence shown here is derived from an EMBL/GenBank/DDBJ whole genome shotgun (WGS) entry which is preliminary data.</text>
</comment>
<dbReference type="Proteomes" id="UP000764110">
    <property type="component" value="Unassembled WGS sequence"/>
</dbReference>
<organism evidence="3 4">
    <name type="scientific">Metarhizium humberi</name>
    <dbReference type="NCBI Taxonomy" id="2596975"/>
    <lineage>
        <taxon>Eukaryota</taxon>
        <taxon>Fungi</taxon>
        <taxon>Dikarya</taxon>
        <taxon>Ascomycota</taxon>
        <taxon>Pezizomycotina</taxon>
        <taxon>Sordariomycetes</taxon>
        <taxon>Hypocreomycetidae</taxon>
        <taxon>Hypocreales</taxon>
        <taxon>Clavicipitaceae</taxon>
        <taxon>Metarhizium</taxon>
    </lineage>
</organism>
<comment type="caution">
    <text evidence="1">Lacks conserved residue(s) required for the propagation of feature annotation.</text>
</comment>
<dbReference type="AlphaFoldDB" id="A0A9P8M1B0"/>
<feature type="domain" description="PKS/mFAS DH" evidence="2">
    <location>
        <begin position="1"/>
        <end position="153"/>
    </location>
</feature>
<sequence length="153" mass="17138">MALEGASQVSDKSRTLYGSRFRDVSFQRGLIVLSDEEGAVKTSLSFLPDKHVPGHYVLTIFSTTTISTSWTKCCHGTVLPEYTSELQSKVEESVVDMQWWEQRQRHQLLPNDDAAEFVDVDAFGDHLQRIGMDCGPLFRNVVSLQDIPSSKAS</sequence>
<evidence type="ECO:0000256" key="1">
    <source>
        <dbReference type="PROSITE-ProRule" id="PRU01363"/>
    </source>
</evidence>
<reference evidence="3 4" key="1">
    <citation type="submission" date="2020-07" db="EMBL/GenBank/DDBJ databases">
        <title>Metarhizium humberi genome.</title>
        <authorList>
            <person name="Lysoe E."/>
        </authorList>
    </citation>
    <scope>NUCLEOTIDE SEQUENCE [LARGE SCALE GENOMIC DNA]</scope>
    <source>
        <strain evidence="3 4">ESALQ1638</strain>
    </source>
</reference>
<proteinExistence type="predicted"/>
<accession>A0A9P8M1B0</accession>
<dbReference type="EMBL" id="JACEFI010000046">
    <property type="protein sequence ID" value="KAH0591818.1"/>
    <property type="molecule type" value="Genomic_DNA"/>
</dbReference>
<feature type="region of interest" description="N-terminal hotdog fold" evidence="1">
    <location>
        <begin position="1"/>
        <end position="85"/>
    </location>
</feature>
<protein>
    <recommendedName>
        <fullName evidence="2">PKS/mFAS DH domain-containing protein</fullName>
    </recommendedName>
</protein>
<feature type="region of interest" description="C-terminal hotdog fold" evidence="1">
    <location>
        <begin position="114"/>
        <end position="153"/>
    </location>
</feature>
<gene>
    <name evidence="3" type="ORF">MHUMG1_10472</name>
</gene>
<dbReference type="InterPro" id="IPR042104">
    <property type="entry name" value="PKS_dehydratase_sf"/>
</dbReference>
<name>A0A9P8M1B0_9HYPO</name>
<evidence type="ECO:0000259" key="2">
    <source>
        <dbReference type="PROSITE" id="PS52019"/>
    </source>
</evidence>
<dbReference type="Gene3D" id="3.10.129.110">
    <property type="entry name" value="Polyketide synthase dehydratase"/>
    <property type="match status" value="1"/>
</dbReference>